<dbReference type="InterPro" id="IPR013783">
    <property type="entry name" value="Ig-like_fold"/>
</dbReference>
<evidence type="ECO:0000313" key="3">
    <source>
        <dbReference type="Proteomes" id="UP000249542"/>
    </source>
</evidence>
<keyword evidence="1" id="KW-0732">Signal</keyword>
<keyword evidence="3" id="KW-1185">Reference proteome</keyword>
<dbReference type="EMBL" id="QKYV01000001">
    <property type="protein sequence ID" value="PZW43792.1"/>
    <property type="molecule type" value="Genomic_DNA"/>
</dbReference>
<feature type="chain" id="PRO_5015892845" evidence="1">
    <location>
        <begin position="23"/>
        <end position="261"/>
    </location>
</feature>
<accession>A0A2W7IDU2</accession>
<name>A0A2W7IDU2_9FLAO</name>
<dbReference type="RefSeq" id="WP_111539484.1">
    <property type="nucleotide sequence ID" value="NZ_QKYV01000001.1"/>
</dbReference>
<reference evidence="2 3" key="1">
    <citation type="submission" date="2018-06" db="EMBL/GenBank/DDBJ databases">
        <title>Genomic Encyclopedia of Archaeal and Bacterial Type Strains, Phase II (KMG-II): from individual species to whole genera.</title>
        <authorList>
            <person name="Goeker M."/>
        </authorList>
    </citation>
    <scope>NUCLEOTIDE SEQUENCE [LARGE SCALE GENOMIC DNA]</scope>
    <source>
        <strain evidence="2 3">DSM 15361</strain>
    </source>
</reference>
<gene>
    <name evidence="2" type="ORF">LX95_00116</name>
</gene>
<dbReference type="PROSITE" id="PS51257">
    <property type="entry name" value="PROKAR_LIPOPROTEIN"/>
    <property type="match status" value="1"/>
</dbReference>
<organism evidence="2 3">
    <name type="scientific">Mesonia algae</name>
    <dbReference type="NCBI Taxonomy" id="213248"/>
    <lineage>
        <taxon>Bacteria</taxon>
        <taxon>Pseudomonadati</taxon>
        <taxon>Bacteroidota</taxon>
        <taxon>Flavobacteriia</taxon>
        <taxon>Flavobacteriales</taxon>
        <taxon>Flavobacteriaceae</taxon>
        <taxon>Mesonia</taxon>
    </lineage>
</organism>
<dbReference type="InterPro" id="IPR027829">
    <property type="entry name" value="DUF4625"/>
</dbReference>
<proteinExistence type="predicted"/>
<dbReference type="Gene3D" id="2.60.40.10">
    <property type="entry name" value="Immunoglobulins"/>
    <property type="match status" value="1"/>
</dbReference>
<dbReference type="Proteomes" id="UP000249542">
    <property type="component" value="Unassembled WGS sequence"/>
</dbReference>
<evidence type="ECO:0000256" key="1">
    <source>
        <dbReference type="SAM" id="SignalP"/>
    </source>
</evidence>
<dbReference type="AlphaFoldDB" id="A0A2W7IDU2"/>
<comment type="caution">
    <text evidence="2">The sequence shown here is derived from an EMBL/GenBank/DDBJ whole genome shotgun (WGS) entry which is preliminary data.</text>
</comment>
<protein>
    <submittedName>
        <fullName evidence="2">Uncharacterized protein DUF4625</fullName>
    </submittedName>
</protein>
<sequence length="261" mass="28439">MKNYKIVTLIALVSLFFTSCSSDDDNGGLDNQAPVITINEPTLEEVFNVGGEVHLDIDVEDDKELASYKIDIHNNFDGHDHGRSTSAANVEPWSFSQSFDIEAGLTSFNIHDHLEIPQNIAEGEYHLGIFVVDAAGNQSEAFVEIMVGEAHGDDDHEMSITNISVANVVAGETLEAHADLQAEHGIQTVSIEIHGHDLTPTADQIAWEFDQNYTSYTGTTAELHEDISVPANAAPGDYHMTIVIIDEDGNSHAEGVHFEVL</sequence>
<evidence type="ECO:0000313" key="2">
    <source>
        <dbReference type="EMBL" id="PZW43792.1"/>
    </source>
</evidence>
<dbReference type="Pfam" id="PF15418">
    <property type="entry name" value="DUF4625"/>
    <property type="match status" value="2"/>
</dbReference>
<feature type="signal peptide" evidence="1">
    <location>
        <begin position="1"/>
        <end position="22"/>
    </location>
</feature>